<organism evidence="1 2">
    <name type="scientific">Echria macrotheca</name>
    <dbReference type="NCBI Taxonomy" id="438768"/>
    <lineage>
        <taxon>Eukaryota</taxon>
        <taxon>Fungi</taxon>
        <taxon>Dikarya</taxon>
        <taxon>Ascomycota</taxon>
        <taxon>Pezizomycotina</taxon>
        <taxon>Sordariomycetes</taxon>
        <taxon>Sordariomycetidae</taxon>
        <taxon>Sordariales</taxon>
        <taxon>Schizotheciaceae</taxon>
        <taxon>Echria</taxon>
    </lineage>
</organism>
<accession>A0AAJ0BL98</accession>
<dbReference type="AlphaFoldDB" id="A0AAJ0BL98"/>
<dbReference type="EMBL" id="MU839827">
    <property type="protein sequence ID" value="KAK1760340.1"/>
    <property type="molecule type" value="Genomic_DNA"/>
</dbReference>
<protein>
    <submittedName>
        <fullName evidence="1">Uncharacterized protein</fullName>
    </submittedName>
</protein>
<evidence type="ECO:0000313" key="1">
    <source>
        <dbReference type="EMBL" id="KAK1760340.1"/>
    </source>
</evidence>
<evidence type="ECO:0000313" key="2">
    <source>
        <dbReference type="Proteomes" id="UP001239445"/>
    </source>
</evidence>
<gene>
    <name evidence="1" type="ORF">QBC47DRAFT_366904</name>
</gene>
<name>A0AAJ0BL98_9PEZI</name>
<keyword evidence="2" id="KW-1185">Reference proteome</keyword>
<proteinExistence type="predicted"/>
<comment type="caution">
    <text evidence="1">The sequence shown here is derived from an EMBL/GenBank/DDBJ whole genome shotgun (WGS) entry which is preliminary data.</text>
</comment>
<feature type="non-terminal residue" evidence="1">
    <location>
        <position position="352"/>
    </location>
</feature>
<sequence>MFAPDPIFFYAYSRMPPHAASQSKVPYFVTNKGLSITLPTYNPFRGGQEYRGTLGERLRLAMLTEYHGAIDPGDILGQTEFRTGVATFLGVRNLENKIYERDVPSDYDFDDLTPEMFRGFLMGIRLPTLLFHRYFQPSPIFVRGSPYEVESVFSRDRTPKVAIWILNYAEADSVPRIAMLQGAGRVDGRRQHDFGGLSPWLLEGAVTTGAIYTVSCAAPMQGDQGKTAYYKEYVLVRALKPEVTLPGLWHKDDKGFNDASIRWRCERLDRVPVWSSNRQQEVPRWKFKGQHLTLSEILSLDVDPFLFGWESRCPLRAFPTKQGTRQMMACLEGRAFWFNDPMSSMRFLHVEM</sequence>
<reference evidence="1" key="1">
    <citation type="submission" date="2023-06" db="EMBL/GenBank/DDBJ databases">
        <title>Genome-scale phylogeny and comparative genomics of the fungal order Sordariales.</title>
        <authorList>
            <consortium name="Lawrence Berkeley National Laboratory"/>
            <person name="Hensen N."/>
            <person name="Bonometti L."/>
            <person name="Westerberg I."/>
            <person name="Brannstrom I.O."/>
            <person name="Guillou S."/>
            <person name="Cros-Aarteil S."/>
            <person name="Calhoun S."/>
            <person name="Haridas S."/>
            <person name="Kuo A."/>
            <person name="Mondo S."/>
            <person name="Pangilinan J."/>
            <person name="Riley R."/>
            <person name="Labutti K."/>
            <person name="Andreopoulos B."/>
            <person name="Lipzen A."/>
            <person name="Chen C."/>
            <person name="Yanf M."/>
            <person name="Daum C."/>
            <person name="Ng V."/>
            <person name="Clum A."/>
            <person name="Steindorff A."/>
            <person name="Ohm R."/>
            <person name="Martin F."/>
            <person name="Silar P."/>
            <person name="Natvig D."/>
            <person name="Lalanne C."/>
            <person name="Gautier V."/>
            <person name="Ament-Velasquez S.L."/>
            <person name="Kruys A."/>
            <person name="Hutchinson M.I."/>
            <person name="Powell A.J."/>
            <person name="Barry K."/>
            <person name="Miller A.N."/>
            <person name="Grigoriev I.V."/>
            <person name="Debuchy R."/>
            <person name="Gladieux P."/>
            <person name="Thoren M.H."/>
            <person name="Johannesson H."/>
        </authorList>
    </citation>
    <scope>NUCLEOTIDE SEQUENCE</scope>
    <source>
        <strain evidence="1">PSN4</strain>
    </source>
</reference>
<dbReference type="Proteomes" id="UP001239445">
    <property type="component" value="Unassembled WGS sequence"/>
</dbReference>